<reference evidence="1" key="1">
    <citation type="submission" date="2021-06" db="EMBL/GenBank/DDBJ databases">
        <authorList>
            <person name="Kallberg Y."/>
            <person name="Tangrot J."/>
            <person name="Rosling A."/>
        </authorList>
    </citation>
    <scope>NUCLEOTIDE SEQUENCE</scope>
    <source>
        <strain evidence="1">28 12/20/2015</strain>
    </source>
</reference>
<keyword evidence="2" id="KW-1185">Reference proteome</keyword>
<protein>
    <submittedName>
        <fullName evidence="1">8244_t:CDS:1</fullName>
    </submittedName>
</protein>
<accession>A0ACA9PAF9</accession>
<proteinExistence type="predicted"/>
<dbReference type="Proteomes" id="UP000789366">
    <property type="component" value="Unassembled WGS sequence"/>
</dbReference>
<evidence type="ECO:0000313" key="1">
    <source>
        <dbReference type="EMBL" id="CAG8699762.1"/>
    </source>
</evidence>
<sequence>MDVCQLYSGDRSQTQGGMSPIEIYVNAVDNGAVEAESHNQPSTSQTSNDLFLSLQTNPRLQEQQRLLLQRIQHAMNNNESFYSSSSSTYSSSVLSLISSYNYDQANNSKETTLTNDPFDGAKDLPPLPKPSFS</sequence>
<comment type="caution">
    <text evidence="1">The sequence shown here is derived from an EMBL/GenBank/DDBJ whole genome shotgun (WGS) entry which is preliminary data.</text>
</comment>
<evidence type="ECO:0000313" key="2">
    <source>
        <dbReference type="Proteomes" id="UP000789366"/>
    </source>
</evidence>
<dbReference type="EMBL" id="CAJVPW010023030">
    <property type="protein sequence ID" value="CAG8699762.1"/>
    <property type="molecule type" value="Genomic_DNA"/>
</dbReference>
<feature type="non-terminal residue" evidence="1">
    <location>
        <position position="133"/>
    </location>
</feature>
<gene>
    <name evidence="1" type="ORF">SPELUC_LOCUS11213</name>
</gene>
<name>A0ACA9PAF9_9GLOM</name>
<organism evidence="1 2">
    <name type="scientific">Cetraspora pellucida</name>
    <dbReference type="NCBI Taxonomy" id="1433469"/>
    <lineage>
        <taxon>Eukaryota</taxon>
        <taxon>Fungi</taxon>
        <taxon>Fungi incertae sedis</taxon>
        <taxon>Mucoromycota</taxon>
        <taxon>Glomeromycotina</taxon>
        <taxon>Glomeromycetes</taxon>
        <taxon>Diversisporales</taxon>
        <taxon>Gigasporaceae</taxon>
        <taxon>Cetraspora</taxon>
    </lineage>
</organism>